<evidence type="ECO:0000313" key="1">
    <source>
        <dbReference type="EMBL" id="KGN41010.1"/>
    </source>
</evidence>
<proteinExistence type="predicted"/>
<accession>A0A0A0JUJ5</accession>
<organism evidence="1 2">
    <name type="scientific">Knoellia aerolata DSM 18566</name>
    <dbReference type="NCBI Taxonomy" id="1385519"/>
    <lineage>
        <taxon>Bacteria</taxon>
        <taxon>Bacillati</taxon>
        <taxon>Actinomycetota</taxon>
        <taxon>Actinomycetes</taxon>
        <taxon>Micrococcales</taxon>
        <taxon>Intrasporangiaceae</taxon>
        <taxon>Knoellia</taxon>
    </lineage>
</organism>
<keyword evidence="2" id="KW-1185">Reference proteome</keyword>
<evidence type="ECO:0000313" key="2">
    <source>
        <dbReference type="Proteomes" id="UP000030013"/>
    </source>
</evidence>
<comment type="caution">
    <text evidence="1">The sequence shown here is derived from an EMBL/GenBank/DDBJ whole genome shotgun (WGS) entry which is preliminary data.</text>
</comment>
<gene>
    <name evidence="1" type="ORF">N801_10020</name>
</gene>
<sequence>MAVPNPERTAALNDLAAALLALGDDASKAAQSSRDVRLHVVACQAEHLAADVLDLLPHGPTDDVLPEGRGLASSANAAREAFHEPAARPLPQSLAASLGWLLDLAEAAAA</sequence>
<protein>
    <submittedName>
        <fullName evidence="1">Uncharacterized protein</fullName>
    </submittedName>
</protein>
<dbReference type="AlphaFoldDB" id="A0A0A0JUJ5"/>
<dbReference type="Proteomes" id="UP000030013">
    <property type="component" value="Unassembled WGS sequence"/>
</dbReference>
<name>A0A0A0JUJ5_9MICO</name>
<dbReference type="STRING" id="1385519.N801_10020"/>
<dbReference type="EMBL" id="AVPL01000026">
    <property type="protein sequence ID" value="KGN41010.1"/>
    <property type="molecule type" value="Genomic_DNA"/>
</dbReference>
<reference evidence="1 2" key="1">
    <citation type="submission" date="2013-08" db="EMBL/GenBank/DDBJ databases">
        <title>The genome sequence of Knoellia aerolata.</title>
        <authorList>
            <person name="Zhu W."/>
            <person name="Wang G."/>
        </authorList>
    </citation>
    <scope>NUCLEOTIDE SEQUENCE [LARGE SCALE GENOMIC DNA]</scope>
    <source>
        <strain evidence="1 2">DSM 18566</strain>
    </source>
</reference>